<organism evidence="2 3">
    <name type="scientific">Candidatus Corynebacterium intestinavium</name>
    <dbReference type="NCBI Taxonomy" id="2838531"/>
    <lineage>
        <taxon>Bacteria</taxon>
        <taxon>Bacillati</taxon>
        <taxon>Actinomycetota</taxon>
        <taxon>Actinomycetes</taxon>
        <taxon>Mycobacteriales</taxon>
        <taxon>Corynebacteriaceae</taxon>
        <taxon>Corynebacterium</taxon>
    </lineage>
</organism>
<name>A0A9D2UAP5_9CORY</name>
<gene>
    <name evidence="2" type="ORF">H9907_02160</name>
</gene>
<keyword evidence="1" id="KW-0732">Signal</keyword>
<sequence>MFLPRNADAGRTLKRKRVVVAGLALALMAPLSSCADKDHIVIGVPDAGTGTHGGPRMEKELIEPLAQEYMEQFEDITEYTPEVSTTPISADQRISQLREGKVSMTFGCVGELLDILDPAKGRELREKYAAEEKPDRVKWRDITHSTMLSALPPELAATHPGAAVICEDDTLPQNIVALWAKPQPDRYELRAANNVAGGVSTEKLRATAAGEDYVQ</sequence>
<feature type="signal peptide" evidence="1">
    <location>
        <begin position="1"/>
        <end position="35"/>
    </location>
</feature>
<evidence type="ECO:0000313" key="3">
    <source>
        <dbReference type="Proteomes" id="UP000823907"/>
    </source>
</evidence>
<reference evidence="2" key="1">
    <citation type="journal article" date="2021" name="PeerJ">
        <title>Extensive microbial diversity within the chicken gut microbiome revealed by metagenomics and culture.</title>
        <authorList>
            <person name="Gilroy R."/>
            <person name="Ravi A."/>
            <person name="Getino M."/>
            <person name="Pursley I."/>
            <person name="Horton D.L."/>
            <person name="Alikhan N.F."/>
            <person name="Baker D."/>
            <person name="Gharbi K."/>
            <person name="Hall N."/>
            <person name="Watson M."/>
            <person name="Adriaenssens E.M."/>
            <person name="Foster-Nyarko E."/>
            <person name="Jarju S."/>
            <person name="Secka A."/>
            <person name="Antonio M."/>
            <person name="Oren A."/>
            <person name="Chaudhuri R.R."/>
            <person name="La Ragione R."/>
            <person name="Hildebrand F."/>
            <person name="Pallen M.J."/>
        </authorList>
    </citation>
    <scope>NUCLEOTIDE SEQUENCE</scope>
    <source>
        <strain evidence="2">5925</strain>
    </source>
</reference>
<dbReference type="AlphaFoldDB" id="A0A9D2UAP5"/>
<reference evidence="2" key="2">
    <citation type="submission" date="2021-04" db="EMBL/GenBank/DDBJ databases">
        <authorList>
            <person name="Gilroy R."/>
        </authorList>
    </citation>
    <scope>NUCLEOTIDE SEQUENCE</scope>
    <source>
        <strain evidence="2">5925</strain>
    </source>
</reference>
<dbReference type="Proteomes" id="UP000823907">
    <property type="component" value="Unassembled WGS sequence"/>
</dbReference>
<feature type="chain" id="PRO_5039566846" evidence="1">
    <location>
        <begin position="36"/>
        <end position="215"/>
    </location>
</feature>
<comment type="caution">
    <text evidence="2">The sequence shown here is derived from an EMBL/GenBank/DDBJ whole genome shotgun (WGS) entry which is preliminary data.</text>
</comment>
<evidence type="ECO:0000313" key="2">
    <source>
        <dbReference type="EMBL" id="HJD48919.1"/>
    </source>
</evidence>
<accession>A0A9D2UAP5</accession>
<protein>
    <submittedName>
        <fullName evidence="2">Uncharacterized protein</fullName>
    </submittedName>
</protein>
<dbReference type="EMBL" id="DWUR01000030">
    <property type="protein sequence ID" value="HJD48919.1"/>
    <property type="molecule type" value="Genomic_DNA"/>
</dbReference>
<proteinExistence type="predicted"/>
<evidence type="ECO:0000256" key="1">
    <source>
        <dbReference type="SAM" id="SignalP"/>
    </source>
</evidence>